<feature type="transmembrane region" description="Helical" evidence="7">
    <location>
        <begin position="86"/>
        <end position="108"/>
    </location>
</feature>
<dbReference type="HOGENOM" id="CLU_081268_1_0_6"/>
<sequence>MLVCIALLWVRRCHVFLRRDSRLQHIFWGCALALGLFWRIRIDVDFGVSLHFLLLSALTLILDWELAMLAGVIGLSLLALQGATPWLLIPLNFIGGVFIPVMVTKWVVDVERKSGGKLFFAYPLVNGFLGGGLSIVASVLFGMTVCWLGDGEWSQDHSLMLAYLPLIALPEGVINGMLATGMMVYFPDVLRTFDSSRYQ</sequence>
<dbReference type="KEGG" id="hch:HCH_05905"/>
<feature type="transmembrane region" description="Helical" evidence="7">
    <location>
        <begin position="23"/>
        <end position="40"/>
    </location>
</feature>
<comment type="subcellular location">
    <subcellularLocation>
        <location evidence="1">Cell membrane</location>
        <topology evidence="1">Multi-pass membrane protein</topology>
    </subcellularLocation>
</comment>
<dbReference type="InterPro" id="IPR002751">
    <property type="entry name" value="CbiM/NikMN"/>
</dbReference>
<keyword evidence="5 7" id="KW-1133">Transmembrane helix</keyword>
<reference evidence="8 9" key="1">
    <citation type="journal article" date="2005" name="Nucleic Acids Res.">
        <title>Genomic blueprint of Hahella chejuensis, a marine microbe producing an algicidal agent.</title>
        <authorList>
            <person name="Jeong H."/>
            <person name="Yim J.H."/>
            <person name="Lee C."/>
            <person name="Choi S.-H."/>
            <person name="Park Y.K."/>
            <person name="Yoon S.H."/>
            <person name="Hur C.-G."/>
            <person name="Kang H.-Y."/>
            <person name="Kim D."/>
            <person name="Lee H.H."/>
            <person name="Park K.H."/>
            <person name="Park S.-H."/>
            <person name="Park H.-S."/>
            <person name="Lee H.K."/>
            <person name="Oh T.K."/>
            <person name="Kim J.F."/>
        </authorList>
    </citation>
    <scope>NUCLEOTIDE SEQUENCE [LARGE SCALE GENOMIC DNA]</scope>
    <source>
        <strain evidence="8 9">KCTC 2396</strain>
    </source>
</reference>
<name>Q2S9W9_HAHCH</name>
<dbReference type="GO" id="GO:0000041">
    <property type="term" value="P:transition metal ion transport"/>
    <property type="evidence" value="ECO:0007669"/>
    <property type="project" value="InterPro"/>
</dbReference>
<evidence type="ECO:0000256" key="6">
    <source>
        <dbReference type="ARBA" id="ARBA00023136"/>
    </source>
</evidence>
<keyword evidence="3" id="KW-1003">Cell membrane</keyword>
<feature type="transmembrane region" description="Helical" evidence="7">
    <location>
        <begin position="161"/>
        <end position="186"/>
    </location>
</feature>
<evidence type="ECO:0008006" key="10">
    <source>
        <dbReference type="Google" id="ProtNLM"/>
    </source>
</evidence>
<dbReference type="AlphaFoldDB" id="Q2S9W9"/>
<dbReference type="eggNOG" id="COG3235">
    <property type="taxonomic scope" value="Bacteria"/>
</dbReference>
<evidence type="ECO:0000313" key="8">
    <source>
        <dbReference type="EMBL" id="ABC32555.1"/>
    </source>
</evidence>
<protein>
    <recommendedName>
        <fullName evidence="10">Integral membrane protein</fullName>
    </recommendedName>
</protein>
<evidence type="ECO:0000313" key="9">
    <source>
        <dbReference type="Proteomes" id="UP000000238"/>
    </source>
</evidence>
<dbReference type="Proteomes" id="UP000000238">
    <property type="component" value="Chromosome"/>
</dbReference>
<dbReference type="Pfam" id="PF01891">
    <property type="entry name" value="CbiM"/>
    <property type="match status" value="1"/>
</dbReference>
<organism evidence="8 9">
    <name type="scientific">Hahella chejuensis (strain KCTC 2396)</name>
    <dbReference type="NCBI Taxonomy" id="349521"/>
    <lineage>
        <taxon>Bacteria</taxon>
        <taxon>Pseudomonadati</taxon>
        <taxon>Pseudomonadota</taxon>
        <taxon>Gammaproteobacteria</taxon>
        <taxon>Oceanospirillales</taxon>
        <taxon>Hahellaceae</taxon>
        <taxon>Hahella</taxon>
    </lineage>
</organism>
<dbReference type="Gene3D" id="1.10.1760.20">
    <property type="match status" value="1"/>
</dbReference>
<keyword evidence="4 7" id="KW-0812">Transmembrane</keyword>
<evidence type="ECO:0000256" key="2">
    <source>
        <dbReference type="ARBA" id="ARBA00022448"/>
    </source>
</evidence>
<evidence type="ECO:0000256" key="4">
    <source>
        <dbReference type="ARBA" id="ARBA00022692"/>
    </source>
</evidence>
<accession>Q2S9W9</accession>
<evidence type="ECO:0000256" key="7">
    <source>
        <dbReference type="SAM" id="Phobius"/>
    </source>
</evidence>
<evidence type="ECO:0000256" key="3">
    <source>
        <dbReference type="ARBA" id="ARBA00022475"/>
    </source>
</evidence>
<keyword evidence="6 7" id="KW-0472">Membrane</keyword>
<gene>
    <name evidence="8" type="ordered locus">HCH_05905</name>
</gene>
<dbReference type="EMBL" id="CP000155">
    <property type="protein sequence ID" value="ABC32555.1"/>
    <property type="molecule type" value="Genomic_DNA"/>
</dbReference>
<feature type="transmembrane region" description="Helical" evidence="7">
    <location>
        <begin position="120"/>
        <end position="141"/>
    </location>
</feature>
<evidence type="ECO:0000256" key="5">
    <source>
        <dbReference type="ARBA" id="ARBA00022989"/>
    </source>
</evidence>
<dbReference type="GO" id="GO:0005886">
    <property type="term" value="C:plasma membrane"/>
    <property type="evidence" value="ECO:0007669"/>
    <property type="project" value="UniProtKB-SubCell"/>
</dbReference>
<feature type="transmembrane region" description="Helical" evidence="7">
    <location>
        <begin position="52"/>
        <end position="80"/>
    </location>
</feature>
<keyword evidence="9" id="KW-1185">Reference proteome</keyword>
<evidence type="ECO:0000256" key="1">
    <source>
        <dbReference type="ARBA" id="ARBA00004651"/>
    </source>
</evidence>
<proteinExistence type="predicted"/>
<keyword evidence="2" id="KW-0813">Transport</keyword>
<dbReference type="STRING" id="349521.HCH_05905"/>